<accession>A0ABT6H7M8</accession>
<gene>
    <name evidence="1" type="ORF">P6P90_13495</name>
</gene>
<dbReference type="RefSeq" id="WP_124565785.1">
    <property type="nucleotide sequence ID" value="NZ_JARRRY010000015.1"/>
</dbReference>
<dbReference type="Proteomes" id="UP001218246">
    <property type="component" value="Unassembled WGS sequence"/>
</dbReference>
<keyword evidence="2" id="KW-1185">Reference proteome</keyword>
<protein>
    <submittedName>
        <fullName evidence="1">Uncharacterized protein</fullName>
    </submittedName>
</protein>
<reference evidence="1 2" key="1">
    <citation type="submission" date="2023-04" db="EMBL/GenBank/DDBJ databases">
        <title>Ectobacillus antri isolated from activated sludge.</title>
        <authorList>
            <person name="Yan P."/>
            <person name="Liu X."/>
        </authorList>
    </citation>
    <scope>NUCLEOTIDE SEQUENCE [LARGE SCALE GENOMIC DNA]</scope>
    <source>
        <strain evidence="1 2">C18H</strain>
    </source>
</reference>
<evidence type="ECO:0000313" key="1">
    <source>
        <dbReference type="EMBL" id="MDG5754972.1"/>
    </source>
</evidence>
<dbReference type="EMBL" id="JARULN010000016">
    <property type="protein sequence ID" value="MDG5754972.1"/>
    <property type="molecule type" value="Genomic_DNA"/>
</dbReference>
<comment type="caution">
    <text evidence="1">The sequence shown here is derived from an EMBL/GenBank/DDBJ whole genome shotgun (WGS) entry which is preliminary data.</text>
</comment>
<organism evidence="1 2">
    <name type="scientific">Ectobacillus antri</name>
    <dbReference type="NCBI Taxonomy" id="2486280"/>
    <lineage>
        <taxon>Bacteria</taxon>
        <taxon>Bacillati</taxon>
        <taxon>Bacillota</taxon>
        <taxon>Bacilli</taxon>
        <taxon>Bacillales</taxon>
        <taxon>Bacillaceae</taxon>
        <taxon>Ectobacillus</taxon>
    </lineage>
</organism>
<dbReference type="InterPro" id="IPR027417">
    <property type="entry name" value="P-loop_NTPase"/>
</dbReference>
<dbReference type="SUPFAM" id="SSF52540">
    <property type="entry name" value="P-loop containing nucleoside triphosphate hydrolases"/>
    <property type="match status" value="1"/>
</dbReference>
<evidence type="ECO:0000313" key="2">
    <source>
        <dbReference type="Proteomes" id="UP001218246"/>
    </source>
</evidence>
<name>A0ABT6H7M8_9BACI</name>
<sequence>MHKLILVEGLPGTGKSSFSEAIADAYLSIKYYHEAAANHPVDFDMTAWVPLAQLESFTIAEECIVDRFEDGWFVRYENIPELQAFDIYEMPFAQHAALMLRRWERFAAKALAEDTVYLFDCALLQNPFTIGMISQNVPHEEIEAYIQSIAAIIQPLNPVVYYLSHQNVKQSFLDVYKERPEGWQHGFVAYYTERRYGKSLGLNGIDGTVTVLEERKRREVEVLGKLPISSVVIENERSERTPRELVEEYITVKSDLL</sequence>
<proteinExistence type="predicted"/>